<dbReference type="GO" id="GO:0005886">
    <property type="term" value="C:plasma membrane"/>
    <property type="evidence" value="ECO:0007669"/>
    <property type="project" value="TreeGrafter"/>
</dbReference>
<dbReference type="SUPFAM" id="SSF103473">
    <property type="entry name" value="MFS general substrate transporter"/>
    <property type="match status" value="1"/>
</dbReference>
<proteinExistence type="inferred from homology"/>
<evidence type="ECO:0000313" key="12">
    <source>
        <dbReference type="Proteomes" id="UP000749293"/>
    </source>
</evidence>
<dbReference type="PROSITE" id="PS50850">
    <property type="entry name" value="MFS"/>
    <property type="match status" value="1"/>
</dbReference>
<dbReference type="RefSeq" id="XP_035321629.1">
    <property type="nucleotide sequence ID" value="XM_035468495.1"/>
</dbReference>
<feature type="transmembrane region" description="Helical" evidence="9">
    <location>
        <begin position="200"/>
        <end position="221"/>
    </location>
</feature>
<dbReference type="AlphaFoldDB" id="A0A9P4YWA4"/>
<dbReference type="OrthoDB" id="4088837at2759"/>
<organism evidence="11 12">
    <name type="scientific">Geosmithia morbida</name>
    <dbReference type="NCBI Taxonomy" id="1094350"/>
    <lineage>
        <taxon>Eukaryota</taxon>
        <taxon>Fungi</taxon>
        <taxon>Dikarya</taxon>
        <taxon>Ascomycota</taxon>
        <taxon>Pezizomycotina</taxon>
        <taxon>Sordariomycetes</taxon>
        <taxon>Hypocreomycetidae</taxon>
        <taxon>Hypocreales</taxon>
        <taxon>Bionectriaceae</taxon>
        <taxon>Geosmithia</taxon>
    </lineage>
</organism>
<evidence type="ECO:0000256" key="1">
    <source>
        <dbReference type="ARBA" id="ARBA00004127"/>
    </source>
</evidence>
<evidence type="ECO:0000256" key="3">
    <source>
        <dbReference type="ARBA" id="ARBA00022448"/>
    </source>
</evidence>
<comment type="subcellular location">
    <subcellularLocation>
        <location evidence="1">Endomembrane system</location>
        <topology evidence="1">Multi-pass membrane protein</topology>
    </subcellularLocation>
</comment>
<feature type="transmembrane region" description="Helical" evidence="9">
    <location>
        <begin position="279"/>
        <end position="304"/>
    </location>
</feature>
<evidence type="ECO:0000256" key="5">
    <source>
        <dbReference type="ARBA" id="ARBA00022989"/>
    </source>
</evidence>
<keyword evidence="5 9" id="KW-1133">Transmembrane helix</keyword>
<feature type="transmembrane region" description="Helical" evidence="9">
    <location>
        <begin position="425"/>
        <end position="445"/>
    </location>
</feature>
<feature type="transmembrane region" description="Helical" evidence="9">
    <location>
        <begin position="358"/>
        <end position="379"/>
    </location>
</feature>
<feature type="transmembrane region" description="Helical" evidence="9">
    <location>
        <begin position="568"/>
        <end position="587"/>
    </location>
</feature>
<feature type="compositionally biased region" description="Basic and acidic residues" evidence="8">
    <location>
        <begin position="1"/>
        <end position="10"/>
    </location>
</feature>
<feature type="domain" description="Major facilitator superfamily (MFS) profile" evidence="10">
    <location>
        <begin position="78"/>
        <end position="547"/>
    </location>
</feature>
<sequence>MSNHEKRLDGGSRVADAPAGAVGEEDDNNINNVNVNGGRGGLAPGATAADAVRNIKSPGVQRIEAISSVITRADRVGIFFGVFLVAYAYGLDGTLRYSYQPTATSGMGQHSLTSTVAVMRAVIGAAAQPTAGKIADVFGRVEVLIGATLFYLLGTIVSAVAKDVVTLAAGTAIYQVGYTVIVLLVEVLIADITSTRARVFFSYIPALPFIINTWVSGNIATDVLAAAGWRWGYGMWAVIFPVCTIPLMVSLTIVSVRARRRGLLDKYRSSLQILGARNFLAELFWVLDVIGIVLLVAAFALTLIPLTLAGGLHTKWRTAGIIAPLVIGIALLPVFVFWELRAPHPLVPFALMKDRGVWAPIGIAIMLNFSWAMQGDYLYTILQVSFDFDVTTATRITSLYSFVSVIVGPLLGIVVYFLRRLKIMVILGTSLFMVAFGLLIHFRGASSDGDGLSSAKAGIIAAEVVLGVAGGMFPYPSQASLQVQLDHENLAVMTGVFLGVYNVGSALGNTVSGAMWTQVLPSYLEQHISDPALVAAVYSSPLTEAVKYAMGTPERIAIVNAYRQIQRILCITGICLCAPLIAFALALRNPRLDGHQTLAEKDRSSDEEEEEDAVAA</sequence>
<evidence type="ECO:0000256" key="2">
    <source>
        <dbReference type="ARBA" id="ARBA00008335"/>
    </source>
</evidence>
<keyword evidence="12" id="KW-1185">Reference proteome</keyword>
<evidence type="ECO:0000256" key="9">
    <source>
        <dbReference type="SAM" id="Phobius"/>
    </source>
</evidence>
<keyword evidence="6" id="KW-0406">Ion transport</keyword>
<dbReference type="PANTHER" id="PTHR23501:SF92">
    <property type="entry name" value="GLUTATHIONE EXCHANGER 1-RELATED"/>
    <property type="match status" value="1"/>
</dbReference>
<dbReference type="GO" id="GO:0005768">
    <property type="term" value="C:endosome"/>
    <property type="evidence" value="ECO:0007669"/>
    <property type="project" value="TreeGrafter"/>
</dbReference>
<dbReference type="GeneID" id="55972750"/>
<dbReference type="GO" id="GO:0005774">
    <property type="term" value="C:vacuolar membrane"/>
    <property type="evidence" value="ECO:0007669"/>
    <property type="project" value="TreeGrafter"/>
</dbReference>
<evidence type="ECO:0000256" key="6">
    <source>
        <dbReference type="ARBA" id="ARBA00023065"/>
    </source>
</evidence>
<dbReference type="InterPro" id="IPR020846">
    <property type="entry name" value="MFS_dom"/>
</dbReference>
<comment type="caution">
    <text evidence="11">The sequence shown here is derived from an EMBL/GenBank/DDBJ whole genome shotgun (WGS) entry which is preliminary data.</text>
</comment>
<accession>A0A9P4YWA4</accession>
<reference evidence="11" key="1">
    <citation type="submission" date="2020-03" db="EMBL/GenBank/DDBJ databases">
        <title>Site-based positive gene gene selection in Geosmithia morbida across the United States reveals a broad range of putative effectors and factors for local host and environmental adapation.</title>
        <authorList>
            <person name="Onufrak A."/>
            <person name="Murdoch R.W."/>
            <person name="Gazis R."/>
            <person name="Huff M."/>
            <person name="Staton M."/>
            <person name="Klingeman W."/>
            <person name="Hadziabdic D."/>
        </authorList>
    </citation>
    <scope>NUCLEOTIDE SEQUENCE</scope>
    <source>
        <strain evidence="11">1262</strain>
    </source>
</reference>
<feature type="transmembrane region" description="Helical" evidence="9">
    <location>
        <begin position="316"/>
        <end position="338"/>
    </location>
</feature>
<dbReference type="Gene3D" id="1.20.1250.20">
    <property type="entry name" value="MFS general substrate transporter like domains"/>
    <property type="match status" value="2"/>
</dbReference>
<feature type="region of interest" description="Disordered" evidence="8">
    <location>
        <begin position="1"/>
        <end position="36"/>
    </location>
</feature>
<evidence type="ECO:0000256" key="4">
    <source>
        <dbReference type="ARBA" id="ARBA00022692"/>
    </source>
</evidence>
<feature type="transmembrane region" description="Helical" evidence="9">
    <location>
        <begin position="167"/>
        <end position="188"/>
    </location>
</feature>
<gene>
    <name evidence="11" type="ORF">GMORB2_6525</name>
</gene>
<feature type="transmembrane region" description="Helical" evidence="9">
    <location>
        <begin position="233"/>
        <end position="258"/>
    </location>
</feature>
<dbReference type="InterPro" id="IPR010573">
    <property type="entry name" value="MFS_Str1/Tri12-like"/>
</dbReference>
<dbReference type="PANTHER" id="PTHR23501">
    <property type="entry name" value="MAJOR FACILITATOR SUPERFAMILY"/>
    <property type="match status" value="1"/>
</dbReference>
<comment type="similarity">
    <text evidence="2">Belongs to the major facilitator superfamily.</text>
</comment>
<dbReference type="FunFam" id="1.20.1250.20:FF:000197">
    <property type="entry name" value="Siderophore iron transporter 1"/>
    <property type="match status" value="1"/>
</dbReference>
<protein>
    <submittedName>
        <fullName evidence="11">MFS transporter, SIT family, siderophore-iron:H+ symporter</fullName>
    </submittedName>
</protein>
<dbReference type="EMBL" id="JAANYQ010000007">
    <property type="protein sequence ID" value="KAF4122977.1"/>
    <property type="molecule type" value="Genomic_DNA"/>
</dbReference>
<feature type="transmembrane region" description="Helical" evidence="9">
    <location>
        <begin position="143"/>
        <end position="161"/>
    </location>
</feature>
<evidence type="ECO:0000256" key="8">
    <source>
        <dbReference type="SAM" id="MobiDB-lite"/>
    </source>
</evidence>
<evidence type="ECO:0000313" key="11">
    <source>
        <dbReference type="EMBL" id="KAF4122977.1"/>
    </source>
</evidence>
<feature type="transmembrane region" description="Helical" evidence="9">
    <location>
        <begin position="399"/>
        <end position="418"/>
    </location>
</feature>
<keyword evidence="3" id="KW-0813">Transport</keyword>
<name>A0A9P4YWA4_9HYPO</name>
<keyword evidence="7 9" id="KW-0472">Membrane</keyword>
<evidence type="ECO:0000259" key="10">
    <source>
        <dbReference type="PROSITE" id="PS50850"/>
    </source>
</evidence>
<evidence type="ECO:0000256" key="7">
    <source>
        <dbReference type="ARBA" id="ARBA00023136"/>
    </source>
</evidence>
<feature type="transmembrane region" description="Helical" evidence="9">
    <location>
        <begin position="457"/>
        <end position="475"/>
    </location>
</feature>
<dbReference type="InterPro" id="IPR036259">
    <property type="entry name" value="MFS_trans_sf"/>
</dbReference>
<dbReference type="GO" id="GO:0015343">
    <property type="term" value="F:siderophore-iron transmembrane transporter activity"/>
    <property type="evidence" value="ECO:0007669"/>
    <property type="project" value="TreeGrafter"/>
</dbReference>
<keyword evidence="4 9" id="KW-0812">Transmembrane</keyword>
<dbReference type="Pfam" id="PF06609">
    <property type="entry name" value="TRI12"/>
    <property type="match status" value="1"/>
</dbReference>
<dbReference type="Proteomes" id="UP000749293">
    <property type="component" value="Unassembled WGS sequence"/>
</dbReference>